<gene>
    <name evidence="1" type="ORF">SAG0164_10295</name>
</gene>
<sequence>MEFFGLMAFFMVMMYIGVPKEQKALSRRGKQLEKINQGGKTLMSQMIQDLVGSTCMIYLEDGSQTHPYEILKVDEDWVQIRRNLKRSKEEVRIVRIHDIKELRPVNK</sequence>
<organism evidence="1 2">
    <name type="scientific">Streptococcus agalactiae MRI Z1-216</name>
    <dbReference type="NCBI Taxonomy" id="1154879"/>
    <lineage>
        <taxon>Bacteria</taxon>
        <taxon>Bacillati</taxon>
        <taxon>Bacillota</taxon>
        <taxon>Bacilli</taxon>
        <taxon>Lactobacillales</taxon>
        <taxon>Streptococcaceae</taxon>
        <taxon>Streptococcus</taxon>
    </lineage>
</organism>
<proteinExistence type="predicted"/>
<dbReference type="EMBL" id="ALSF01000031">
    <property type="protein sequence ID" value="EPU42011.1"/>
    <property type="molecule type" value="Genomic_DNA"/>
</dbReference>
<reference evidence="1 2" key="1">
    <citation type="submission" date="2012-07" db="EMBL/GenBank/DDBJ databases">
        <authorList>
            <person name="Moroni P."/>
            <person name="Richards V.P."/>
            <person name="Durkin S.A.S."/>
            <person name="Kim M."/>
            <person name="Pavinski Bitar P.D."/>
            <person name="Stanhope M.J."/>
            <person name="Town C.D."/>
            <person name="Zadoks R.N."/>
            <person name="Venter J.C."/>
        </authorList>
    </citation>
    <scope>NUCLEOTIDE SEQUENCE [LARGE SCALE GENOMIC DNA]</scope>
    <source>
        <strain evidence="1 2">MRI Z1-216</strain>
    </source>
</reference>
<dbReference type="AlphaFoldDB" id="A0AAD3A4K1"/>
<evidence type="ECO:0000313" key="1">
    <source>
        <dbReference type="EMBL" id="EPU42011.1"/>
    </source>
</evidence>
<protein>
    <submittedName>
        <fullName evidence="1">Uncharacterized protein</fullName>
    </submittedName>
</protein>
<dbReference type="Proteomes" id="UP000015176">
    <property type="component" value="Unassembled WGS sequence"/>
</dbReference>
<name>A0AAD3A4K1_STRAG</name>
<evidence type="ECO:0000313" key="2">
    <source>
        <dbReference type="Proteomes" id="UP000015176"/>
    </source>
</evidence>
<comment type="caution">
    <text evidence="1">The sequence shown here is derived from an EMBL/GenBank/DDBJ whole genome shotgun (WGS) entry which is preliminary data.</text>
</comment>
<accession>A0AAD3A4K1</accession>